<evidence type="ECO:0000256" key="18">
    <source>
        <dbReference type="SAM" id="Phobius"/>
    </source>
</evidence>
<keyword evidence="10 18" id="KW-1133">Transmembrane helix</keyword>
<comment type="catalytic activity">
    <reaction evidence="15">
        <text>a CDP-1,2-diacyl-sn-glycerol + sn-glycerol 3-phosphate = a 1,2-diacyl-sn-glycero-3-phospho-(1'-sn-glycero-3'-phosphate) + CMP + H(+)</text>
        <dbReference type="Rhea" id="RHEA:12593"/>
        <dbReference type="ChEBI" id="CHEBI:15378"/>
        <dbReference type="ChEBI" id="CHEBI:57597"/>
        <dbReference type="ChEBI" id="CHEBI:58332"/>
        <dbReference type="ChEBI" id="CHEBI:60110"/>
        <dbReference type="ChEBI" id="CHEBI:60377"/>
        <dbReference type="EC" id="2.7.8.5"/>
    </reaction>
</comment>
<evidence type="ECO:0000256" key="11">
    <source>
        <dbReference type="ARBA" id="ARBA00023098"/>
    </source>
</evidence>
<dbReference type="GO" id="GO:0016020">
    <property type="term" value="C:membrane"/>
    <property type="evidence" value="ECO:0007669"/>
    <property type="project" value="UniProtKB-SubCell"/>
</dbReference>
<evidence type="ECO:0000313" key="20">
    <source>
        <dbReference type="EMBL" id="GER01257.1"/>
    </source>
</evidence>
<dbReference type="PROSITE" id="PS00379">
    <property type="entry name" value="CDP_ALCOHOL_P_TRANSF"/>
    <property type="match status" value="1"/>
</dbReference>
<dbReference type="InterPro" id="IPR000462">
    <property type="entry name" value="CDP-OH_P_trans"/>
</dbReference>
<comment type="caution">
    <text evidence="19">The sequence shown here is derived from an EMBL/GenBank/DDBJ whole genome shotgun (WGS) entry which is preliminary data.</text>
</comment>
<evidence type="ECO:0000256" key="4">
    <source>
        <dbReference type="ARBA" id="ARBA00010441"/>
    </source>
</evidence>
<dbReference type="Gene3D" id="1.20.120.1760">
    <property type="match status" value="1"/>
</dbReference>
<evidence type="ECO:0000256" key="7">
    <source>
        <dbReference type="ARBA" id="ARBA00022516"/>
    </source>
</evidence>
<dbReference type="Proteomes" id="UP000325187">
    <property type="component" value="Unassembled WGS sequence"/>
</dbReference>
<comment type="pathway">
    <text evidence="2">Phospholipid metabolism; phosphatidylglycerol biosynthesis; phosphatidylglycerol from CDP-diacylglycerol: step 1/2.</text>
</comment>
<keyword evidence="12 18" id="KW-0472">Membrane</keyword>
<dbReference type="Pfam" id="PF01066">
    <property type="entry name" value="CDP-OH_P_transf"/>
    <property type="match status" value="1"/>
</dbReference>
<dbReference type="RefSeq" id="WP_150000218.1">
    <property type="nucleotide sequence ID" value="NZ_BKCL01000004.1"/>
</dbReference>
<dbReference type="Proteomes" id="UP000322084">
    <property type="component" value="Unassembled WGS sequence"/>
</dbReference>
<dbReference type="InterPro" id="IPR048254">
    <property type="entry name" value="CDP_ALCOHOL_P_TRANSF_CS"/>
</dbReference>
<dbReference type="PANTHER" id="PTHR14269">
    <property type="entry name" value="CDP-DIACYLGLYCEROL--GLYCEROL-3-PHOSPHATE 3-PHOSPHATIDYLTRANSFERASE-RELATED"/>
    <property type="match status" value="1"/>
</dbReference>
<evidence type="ECO:0000256" key="17">
    <source>
        <dbReference type="RuleBase" id="RU003750"/>
    </source>
</evidence>
<dbReference type="AlphaFoldDB" id="A0A5A7MRE4"/>
<evidence type="ECO:0000256" key="16">
    <source>
        <dbReference type="NCBIfam" id="TIGR00560"/>
    </source>
</evidence>
<keyword evidence="22" id="KW-1185">Reference proteome</keyword>
<feature type="transmembrane region" description="Helical" evidence="18">
    <location>
        <begin position="7"/>
        <end position="26"/>
    </location>
</feature>
<evidence type="ECO:0000256" key="3">
    <source>
        <dbReference type="ARBA" id="ARBA00005189"/>
    </source>
</evidence>
<dbReference type="InterPro" id="IPR043130">
    <property type="entry name" value="CDP-OH_PTrfase_TM_dom"/>
</dbReference>
<feature type="transmembrane region" description="Helical" evidence="18">
    <location>
        <begin position="73"/>
        <end position="101"/>
    </location>
</feature>
<evidence type="ECO:0000256" key="12">
    <source>
        <dbReference type="ARBA" id="ARBA00023136"/>
    </source>
</evidence>
<evidence type="ECO:0000256" key="9">
    <source>
        <dbReference type="ARBA" id="ARBA00022692"/>
    </source>
</evidence>
<dbReference type="GO" id="GO:0046474">
    <property type="term" value="P:glycerophospholipid biosynthetic process"/>
    <property type="evidence" value="ECO:0007669"/>
    <property type="project" value="TreeGrafter"/>
</dbReference>
<comment type="subcellular location">
    <subcellularLocation>
        <location evidence="1">Membrane</location>
        <topology evidence="1">Multi-pass membrane protein</topology>
    </subcellularLocation>
</comment>
<evidence type="ECO:0000256" key="6">
    <source>
        <dbReference type="ARBA" id="ARBA00014944"/>
    </source>
</evidence>
<feature type="transmembrane region" description="Helical" evidence="18">
    <location>
        <begin position="32"/>
        <end position="52"/>
    </location>
</feature>
<name>A0A5A7MRE4_9PROT</name>
<dbReference type="EC" id="2.7.8.5" evidence="5 16"/>
<dbReference type="EMBL" id="BKCL01000004">
    <property type="protein sequence ID" value="GEQ97793.1"/>
    <property type="molecule type" value="Genomic_DNA"/>
</dbReference>
<keyword evidence="7" id="KW-0444">Lipid biosynthesis</keyword>
<accession>A0A5A7MRE4</accession>
<evidence type="ECO:0000313" key="19">
    <source>
        <dbReference type="EMBL" id="GEQ97793.1"/>
    </source>
</evidence>
<keyword evidence="14" id="KW-1208">Phospholipid metabolism</keyword>
<dbReference type="GO" id="GO:0008444">
    <property type="term" value="F:CDP-diacylglycerol-glycerol-3-phosphate 3-phosphatidyltransferase activity"/>
    <property type="evidence" value="ECO:0007669"/>
    <property type="project" value="UniProtKB-UniRule"/>
</dbReference>
<dbReference type="InterPro" id="IPR004570">
    <property type="entry name" value="Phosphatidylglycerol_P_synth"/>
</dbReference>
<evidence type="ECO:0000256" key="10">
    <source>
        <dbReference type="ARBA" id="ARBA00022989"/>
    </source>
</evidence>
<protein>
    <recommendedName>
        <fullName evidence="6 16">CDP-diacylglycerol--glycerol-3-phosphate 3-phosphatidyltransferase</fullName>
        <ecNumber evidence="5 16">2.7.8.5</ecNumber>
    </recommendedName>
</protein>
<gene>
    <name evidence="19" type="primary">pgsA</name>
    <name evidence="19" type="ORF">JCM17844_14300</name>
    <name evidence="20" type="ORF">JCM17845_18800</name>
</gene>
<keyword evidence="13" id="KW-0594">Phospholipid biosynthesis</keyword>
<comment type="pathway">
    <text evidence="3">Lipid metabolism.</text>
</comment>
<dbReference type="PANTHER" id="PTHR14269:SF62">
    <property type="entry name" value="CDP-DIACYLGLYCEROL--GLYCEROL-3-PHOSPHATE 3-PHOSPHATIDYLTRANSFERASE 1, CHLOROPLASTIC"/>
    <property type="match status" value="1"/>
</dbReference>
<evidence type="ECO:0000256" key="8">
    <source>
        <dbReference type="ARBA" id="ARBA00022679"/>
    </source>
</evidence>
<proteinExistence type="inferred from homology"/>
<evidence type="ECO:0000313" key="21">
    <source>
        <dbReference type="Proteomes" id="UP000322084"/>
    </source>
</evidence>
<evidence type="ECO:0000256" key="2">
    <source>
        <dbReference type="ARBA" id="ARBA00005042"/>
    </source>
</evidence>
<keyword evidence="9 18" id="KW-0812">Transmembrane</keyword>
<evidence type="ECO:0000256" key="13">
    <source>
        <dbReference type="ARBA" id="ARBA00023209"/>
    </source>
</evidence>
<evidence type="ECO:0000256" key="1">
    <source>
        <dbReference type="ARBA" id="ARBA00004141"/>
    </source>
</evidence>
<dbReference type="InterPro" id="IPR050324">
    <property type="entry name" value="CDP-alcohol_PTase-I"/>
</dbReference>
<evidence type="ECO:0000256" key="5">
    <source>
        <dbReference type="ARBA" id="ARBA00013170"/>
    </source>
</evidence>
<sequence>MMSQIPNLLTLSRIVAIPILVAAFYLDQPLGSWVAFIVFTLAGITDYFDGMLARKLNVVSPIGRFLDPIADKLMIGAAIVMLVAIQWVDGIHVIAAVIILLREILVSGLREYLAELSVSMPVTKLAKWKTTVQMVALGSLTWTSGGAEIGLPAQEVGLVGLWIAAILTMITGYDYLRAGLAHIRKDNAGADGA</sequence>
<evidence type="ECO:0000256" key="15">
    <source>
        <dbReference type="ARBA" id="ARBA00048586"/>
    </source>
</evidence>
<comment type="similarity">
    <text evidence="4 17">Belongs to the CDP-alcohol phosphatidyltransferase class-I family.</text>
</comment>
<dbReference type="PIRSF" id="PIRSF000847">
    <property type="entry name" value="Phos_ph_gly_syn"/>
    <property type="match status" value="1"/>
</dbReference>
<keyword evidence="8 17" id="KW-0808">Transferase</keyword>
<evidence type="ECO:0000256" key="14">
    <source>
        <dbReference type="ARBA" id="ARBA00023264"/>
    </source>
</evidence>
<accession>A0A5A7MZP8</accession>
<reference evidence="21 22" key="1">
    <citation type="submission" date="2019-09" db="EMBL/GenBank/DDBJ databases">
        <title>NBRP : Genome information of microbial organism related human and environment.</title>
        <authorList>
            <person name="Hattori M."/>
            <person name="Oshima K."/>
            <person name="Inaba H."/>
            <person name="Suda W."/>
            <person name="Sakamoto M."/>
            <person name="Iino T."/>
            <person name="Kitahara M."/>
            <person name="Oshida Y."/>
            <person name="Iida T."/>
            <person name="Kudo T."/>
            <person name="Itoh T."/>
            <person name="Ohkuma M."/>
        </authorList>
    </citation>
    <scope>NUCLEOTIDE SEQUENCE [LARGE SCALE GENOMIC DNA]</scope>
    <source>
        <strain evidence="19 21">Hi-2</strain>
        <strain evidence="20 22">Mie-1</strain>
    </source>
</reference>
<keyword evidence="11" id="KW-0443">Lipid metabolism</keyword>
<dbReference type="NCBIfam" id="TIGR00560">
    <property type="entry name" value="pgsA"/>
    <property type="match status" value="1"/>
</dbReference>
<dbReference type="EMBL" id="BKCM01000009">
    <property type="protein sequence ID" value="GER01257.1"/>
    <property type="molecule type" value="Genomic_DNA"/>
</dbReference>
<evidence type="ECO:0000313" key="22">
    <source>
        <dbReference type="Proteomes" id="UP000325187"/>
    </source>
</evidence>
<organism evidence="19 21">
    <name type="scientific">Iodidimonas gelatinilytica</name>
    <dbReference type="NCBI Taxonomy" id="1236966"/>
    <lineage>
        <taxon>Bacteria</taxon>
        <taxon>Pseudomonadati</taxon>
        <taxon>Pseudomonadota</taxon>
        <taxon>Alphaproteobacteria</taxon>
        <taxon>Iodidimonadales</taxon>
        <taxon>Iodidimonadaceae</taxon>
        <taxon>Iodidimonas</taxon>
    </lineage>
</organism>